<evidence type="ECO:0000313" key="3">
    <source>
        <dbReference type="Proteomes" id="UP001187415"/>
    </source>
</evidence>
<proteinExistence type="predicted"/>
<organism evidence="2 3">
    <name type="scientific">Channa striata</name>
    <name type="common">Snakehead murrel</name>
    <name type="synonym">Ophicephalus striatus</name>
    <dbReference type="NCBI Taxonomy" id="64152"/>
    <lineage>
        <taxon>Eukaryota</taxon>
        <taxon>Metazoa</taxon>
        <taxon>Chordata</taxon>
        <taxon>Craniata</taxon>
        <taxon>Vertebrata</taxon>
        <taxon>Euteleostomi</taxon>
        <taxon>Actinopterygii</taxon>
        <taxon>Neopterygii</taxon>
        <taxon>Teleostei</taxon>
        <taxon>Neoteleostei</taxon>
        <taxon>Acanthomorphata</taxon>
        <taxon>Anabantaria</taxon>
        <taxon>Anabantiformes</taxon>
        <taxon>Channoidei</taxon>
        <taxon>Channidae</taxon>
        <taxon>Channa</taxon>
    </lineage>
</organism>
<keyword evidence="3" id="KW-1185">Reference proteome</keyword>
<sequence length="102" mass="11784">MKKCIRAGLCFNHTCFLRPCPVDLSFLGDPLRCVNVKAVWMGHSRPSASSKRHQASRSLRRRNRKSDCVQNKSRGNVKQRLFCVFQQGLYVTRKRQSSCKNI</sequence>
<evidence type="ECO:0000313" key="2">
    <source>
        <dbReference type="EMBL" id="KAK2848662.1"/>
    </source>
</evidence>
<reference evidence="2" key="1">
    <citation type="submission" date="2023-07" db="EMBL/GenBank/DDBJ databases">
        <title>Chromosome-level Genome Assembly of Striped Snakehead (Channa striata).</title>
        <authorList>
            <person name="Liu H."/>
        </authorList>
    </citation>
    <scope>NUCLEOTIDE SEQUENCE</scope>
    <source>
        <strain evidence="2">Gz</strain>
        <tissue evidence="2">Muscle</tissue>
    </source>
</reference>
<protein>
    <submittedName>
        <fullName evidence="2">Uncharacterized protein</fullName>
    </submittedName>
</protein>
<dbReference type="AlphaFoldDB" id="A0AA88MZQ2"/>
<dbReference type="Proteomes" id="UP001187415">
    <property type="component" value="Unassembled WGS sequence"/>
</dbReference>
<evidence type="ECO:0000256" key="1">
    <source>
        <dbReference type="SAM" id="MobiDB-lite"/>
    </source>
</evidence>
<comment type="caution">
    <text evidence="2">The sequence shown here is derived from an EMBL/GenBank/DDBJ whole genome shotgun (WGS) entry which is preliminary data.</text>
</comment>
<gene>
    <name evidence="2" type="ORF">Q5P01_008496</name>
</gene>
<dbReference type="EMBL" id="JAUPFM010000006">
    <property type="protein sequence ID" value="KAK2848662.1"/>
    <property type="molecule type" value="Genomic_DNA"/>
</dbReference>
<feature type="compositionally biased region" description="Basic residues" evidence="1">
    <location>
        <begin position="50"/>
        <end position="64"/>
    </location>
</feature>
<feature type="region of interest" description="Disordered" evidence="1">
    <location>
        <begin position="44"/>
        <end position="70"/>
    </location>
</feature>
<name>A0AA88MZQ2_CHASR</name>
<accession>A0AA88MZQ2</accession>